<evidence type="ECO:0000256" key="2">
    <source>
        <dbReference type="ARBA" id="ARBA00022723"/>
    </source>
</evidence>
<dbReference type="PANTHER" id="PTHR47428:SF1">
    <property type="entry name" value="REGULATORY PROTEIN MIG1-RELATED"/>
    <property type="match status" value="1"/>
</dbReference>
<feature type="region of interest" description="Disordered" evidence="10">
    <location>
        <begin position="257"/>
        <end position="278"/>
    </location>
</feature>
<dbReference type="PROSITE" id="PS50157">
    <property type="entry name" value="ZINC_FINGER_C2H2_2"/>
    <property type="match status" value="2"/>
</dbReference>
<keyword evidence="5" id="KW-0862">Zinc</keyword>
<accession>A0A4T0WUQ4</accession>
<evidence type="ECO:0000256" key="3">
    <source>
        <dbReference type="ARBA" id="ARBA00022737"/>
    </source>
</evidence>
<evidence type="ECO:0000256" key="1">
    <source>
        <dbReference type="ARBA" id="ARBA00004123"/>
    </source>
</evidence>
<evidence type="ECO:0000256" key="10">
    <source>
        <dbReference type="SAM" id="MobiDB-lite"/>
    </source>
</evidence>
<evidence type="ECO:0000313" key="12">
    <source>
        <dbReference type="EMBL" id="TID13541.1"/>
    </source>
</evidence>
<dbReference type="SUPFAM" id="SSF57667">
    <property type="entry name" value="beta-beta-alpha zinc fingers"/>
    <property type="match status" value="1"/>
</dbReference>
<dbReference type="Proteomes" id="UP000307173">
    <property type="component" value="Unassembled WGS sequence"/>
</dbReference>
<dbReference type="PROSITE" id="PS00028">
    <property type="entry name" value="ZINC_FINGER_C2H2_1"/>
    <property type="match status" value="2"/>
</dbReference>
<keyword evidence="8" id="KW-0539">Nucleus</keyword>
<dbReference type="OrthoDB" id="654211at2759"/>
<reference evidence="12 13" key="1">
    <citation type="journal article" date="2019" name="Front. Genet.">
        <title>Whole-Genome Sequencing of the Opportunistic Yeast Pathogen Candida inconspicua Uncovers Its Hybrid Origin.</title>
        <authorList>
            <person name="Mixao V."/>
            <person name="Hansen A.P."/>
            <person name="Saus E."/>
            <person name="Boekhout T."/>
            <person name="Lass-Florl C."/>
            <person name="Gabaldon T."/>
        </authorList>
    </citation>
    <scope>NUCLEOTIDE SEQUENCE [LARGE SCALE GENOMIC DNA]</scope>
    <source>
        <strain evidence="12 13">CBS 180</strain>
    </source>
</reference>
<feature type="domain" description="C2H2-type" evidence="11">
    <location>
        <begin position="689"/>
        <end position="718"/>
    </location>
</feature>
<dbReference type="GO" id="GO:0000978">
    <property type="term" value="F:RNA polymerase II cis-regulatory region sequence-specific DNA binding"/>
    <property type="evidence" value="ECO:0007669"/>
    <property type="project" value="TreeGrafter"/>
</dbReference>
<feature type="region of interest" description="Disordered" evidence="10">
    <location>
        <begin position="167"/>
        <end position="193"/>
    </location>
</feature>
<keyword evidence="13" id="KW-1185">Reference proteome</keyword>
<dbReference type="STRING" id="52247.A0A4T0WUQ4"/>
<evidence type="ECO:0000256" key="9">
    <source>
        <dbReference type="PROSITE-ProRule" id="PRU00042"/>
    </source>
</evidence>
<evidence type="ECO:0000256" key="6">
    <source>
        <dbReference type="ARBA" id="ARBA00023015"/>
    </source>
</evidence>
<feature type="region of interest" description="Disordered" evidence="10">
    <location>
        <begin position="528"/>
        <end position="659"/>
    </location>
</feature>
<evidence type="ECO:0000256" key="7">
    <source>
        <dbReference type="ARBA" id="ARBA00023163"/>
    </source>
</evidence>
<sequence length="718" mass="80568">MMSSSPPPNQNAEFNQSNTNNLAQTQPHLLSSPTFRESLNLQLDGIESNVQLHMGENSNYTTNDIQVVNQDSGSSDTSIMYDNTQRKHDQGQVQTPYYRNHQQSLSQTQQHSLSQDRYHYQQTNNPQYYSNYQQPSMPLRYNINNSEYTDYVPISSNADPNLQFPTSSSYMSLPSSSSFSSNQQIQQSNSSNSLANNLLSTPLQPTRRLSFTANFMSSVNIANNRSPLTSSATPARTSMVTPKVTTFTHRRSKSRLNADMSPANSGNPFYNPPSFISPKITKKTHRKNISISNSINSISLSHLDTDLNLQSQLGRNVSPNETPLRTPGRYMYGNTVIYGEDYEDEDENENDLVKNHEDLDERMLGHKYMKANEDSPNNTFVVPNVLMNNRFGGELIDTTATETVTGEAQSSILDPVTVNEMNFLDDIFGDTAAVESLNDQMMFQFPSQSLEKSNSYFDTLEQLEQKQKFQPYDSEIQQPGLEPDNDVALSYLDNLNFNKSASVPQTRLNSVSVDAKIQRSRSSFNLSSIASSRDLKNQEQYNSQKPEKLEPHLEASESFNMEENNESISHATSSSSSSSLSSGGGLAKSGSLQEIAERGTSAPSTSNRKTTVTGVKTRSKSKSQTAALPNIQHPEKLDLPQQSARSKSRTKKSGNEDKKVHECPLCHMKFQRPEHVKRHMLSHSSEKPFACPEPGCNKRFNRNDNLKQHLRNIHKKKI</sequence>
<dbReference type="EMBL" id="SELW01000677">
    <property type="protein sequence ID" value="TID13541.1"/>
    <property type="molecule type" value="Genomic_DNA"/>
</dbReference>
<dbReference type="InterPro" id="IPR036236">
    <property type="entry name" value="Znf_C2H2_sf"/>
</dbReference>
<organism evidence="12 13">
    <name type="scientific">Pichia inconspicua</name>
    <dbReference type="NCBI Taxonomy" id="52247"/>
    <lineage>
        <taxon>Eukaryota</taxon>
        <taxon>Fungi</taxon>
        <taxon>Dikarya</taxon>
        <taxon>Ascomycota</taxon>
        <taxon>Saccharomycotina</taxon>
        <taxon>Pichiomycetes</taxon>
        <taxon>Pichiales</taxon>
        <taxon>Pichiaceae</taxon>
        <taxon>Pichia</taxon>
    </lineage>
</organism>
<feature type="compositionally biased region" description="Polar residues" evidence="10">
    <location>
        <begin position="601"/>
        <end position="627"/>
    </location>
</feature>
<keyword evidence="7" id="KW-0804">Transcription</keyword>
<dbReference type="GO" id="GO:0005737">
    <property type="term" value="C:cytoplasm"/>
    <property type="evidence" value="ECO:0007669"/>
    <property type="project" value="TreeGrafter"/>
</dbReference>
<protein>
    <recommendedName>
        <fullName evidence="11">C2H2-type domain-containing protein</fullName>
    </recommendedName>
</protein>
<evidence type="ECO:0000313" key="13">
    <source>
        <dbReference type="Proteomes" id="UP000307173"/>
    </source>
</evidence>
<keyword evidence="6" id="KW-0805">Transcription regulation</keyword>
<feature type="domain" description="C2H2-type" evidence="11">
    <location>
        <begin position="661"/>
        <end position="688"/>
    </location>
</feature>
<evidence type="ECO:0000256" key="5">
    <source>
        <dbReference type="ARBA" id="ARBA00022833"/>
    </source>
</evidence>
<feature type="compositionally biased region" description="Basic and acidic residues" evidence="10">
    <location>
        <begin position="545"/>
        <end position="555"/>
    </location>
</feature>
<dbReference type="AlphaFoldDB" id="A0A4T0WUQ4"/>
<evidence type="ECO:0000256" key="8">
    <source>
        <dbReference type="ARBA" id="ARBA00023242"/>
    </source>
</evidence>
<keyword evidence="2" id="KW-0479">Metal-binding</keyword>
<evidence type="ECO:0000256" key="4">
    <source>
        <dbReference type="ARBA" id="ARBA00022771"/>
    </source>
</evidence>
<dbReference type="Pfam" id="PF00096">
    <property type="entry name" value="zf-C2H2"/>
    <property type="match status" value="1"/>
</dbReference>
<proteinExistence type="predicted"/>
<keyword evidence="4 9" id="KW-0863">Zinc-finger</keyword>
<dbReference type="GO" id="GO:0005634">
    <property type="term" value="C:nucleus"/>
    <property type="evidence" value="ECO:0007669"/>
    <property type="project" value="UniProtKB-SubCell"/>
</dbReference>
<dbReference type="InterPro" id="IPR051007">
    <property type="entry name" value="creA/MIG_C2H2-ZnF"/>
</dbReference>
<comment type="subcellular location">
    <subcellularLocation>
        <location evidence="1">Nucleus</location>
    </subcellularLocation>
</comment>
<gene>
    <name evidence="12" type="ORF">CANINC_004899</name>
</gene>
<name>A0A4T0WUQ4_9ASCO</name>
<comment type="caution">
    <text evidence="12">The sequence shown here is derived from an EMBL/GenBank/DDBJ whole genome shotgun (WGS) entry which is preliminary data.</text>
</comment>
<dbReference type="PANTHER" id="PTHR47428">
    <property type="entry name" value="REGULATORY PROTEIN MIG1-RELATED"/>
    <property type="match status" value="1"/>
</dbReference>
<dbReference type="FunFam" id="3.30.160.60:FF:000100">
    <property type="entry name" value="Zinc finger 45-like"/>
    <property type="match status" value="1"/>
</dbReference>
<dbReference type="Gene3D" id="3.30.160.60">
    <property type="entry name" value="Classic Zinc Finger"/>
    <property type="match status" value="2"/>
</dbReference>
<dbReference type="SMART" id="SM00355">
    <property type="entry name" value="ZnF_C2H2"/>
    <property type="match status" value="2"/>
</dbReference>
<keyword evidence="3" id="KW-0677">Repeat</keyword>
<evidence type="ECO:0000259" key="11">
    <source>
        <dbReference type="PROSITE" id="PS50157"/>
    </source>
</evidence>
<dbReference type="InterPro" id="IPR013087">
    <property type="entry name" value="Znf_C2H2_type"/>
</dbReference>
<dbReference type="GO" id="GO:0000433">
    <property type="term" value="P:carbon catabolite repression of transcription from RNA polymerase II promoter by glucose"/>
    <property type="evidence" value="ECO:0007669"/>
    <property type="project" value="TreeGrafter"/>
</dbReference>
<dbReference type="GO" id="GO:0008270">
    <property type="term" value="F:zinc ion binding"/>
    <property type="evidence" value="ECO:0007669"/>
    <property type="project" value="UniProtKB-KW"/>
</dbReference>